<dbReference type="EMBL" id="GEBQ01003054">
    <property type="protein sequence ID" value="JAT36923.1"/>
    <property type="molecule type" value="Transcribed_RNA"/>
</dbReference>
<protein>
    <submittedName>
        <fullName evidence="2">Uncharacterized protein</fullName>
    </submittedName>
</protein>
<dbReference type="AlphaFoldDB" id="A0A1B6MLZ3"/>
<sequence length="165" mass="17680">MEKHNMDKSLSPEKFKRPILYSLVSPKTPESIKNTHSTNTTNKFACESTNANPILSGIPSTVDLDFSESIYDQSSVQIPSLNVPPTKHSSNMGANCSGSLCTPRKPPEAYPFDTSSGPVTPSSSSDSPKKYRTPSKTLSSTSRIPSETSSSSVTPSGSTDSPNKY</sequence>
<feature type="non-terminal residue" evidence="2">
    <location>
        <position position="165"/>
    </location>
</feature>
<feature type="compositionally biased region" description="Low complexity" evidence="1">
    <location>
        <begin position="139"/>
        <end position="165"/>
    </location>
</feature>
<feature type="compositionally biased region" description="Polar residues" evidence="1">
    <location>
        <begin position="87"/>
        <end position="100"/>
    </location>
</feature>
<feature type="region of interest" description="Disordered" evidence="1">
    <location>
        <begin position="78"/>
        <end position="165"/>
    </location>
</feature>
<gene>
    <name evidence="2" type="ORF">g.13174</name>
</gene>
<accession>A0A1B6MLZ3</accession>
<feature type="compositionally biased region" description="Low complexity" evidence="1">
    <location>
        <begin position="113"/>
        <end position="126"/>
    </location>
</feature>
<evidence type="ECO:0000256" key="1">
    <source>
        <dbReference type="SAM" id="MobiDB-lite"/>
    </source>
</evidence>
<reference evidence="2" key="1">
    <citation type="submission" date="2015-11" db="EMBL/GenBank/DDBJ databases">
        <title>De novo transcriptome assembly of four potential Pierce s Disease insect vectors from Arizona vineyards.</title>
        <authorList>
            <person name="Tassone E.E."/>
        </authorList>
    </citation>
    <scope>NUCLEOTIDE SEQUENCE</scope>
</reference>
<proteinExistence type="predicted"/>
<organism evidence="2">
    <name type="scientific">Graphocephala atropunctata</name>
    <dbReference type="NCBI Taxonomy" id="36148"/>
    <lineage>
        <taxon>Eukaryota</taxon>
        <taxon>Metazoa</taxon>
        <taxon>Ecdysozoa</taxon>
        <taxon>Arthropoda</taxon>
        <taxon>Hexapoda</taxon>
        <taxon>Insecta</taxon>
        <taxon>Pterygota</taxon>
        <taxon>Neoptera</taxon>
        <taxon>Paraneoptera</taxon>
        <taxon>Hemiptera</taxon>
        <taxon>Auchenorrhyncha</taxon>
        <taxon>Membracoidea</taxon>
        <taxon>Cicadellidae</taxon>
        <taxon>Cicadellinae</taxon>
        <taxon>Cicadellini</taxon>
        <taxon>Graphocephala</taxon>
    </lineage>
</organism>
<name>A0A1B6MLZ3_9HEMI</name>
<evidence type="ECO:0000313" key="2">
    <source>
        <dbReference type="EMBL" id="JAT36923.1"/>
    </source>
</evidence>